<gene>
    <name evidence="6" type="ORF">HKN21_10905</name>
</gene>
<name>A0A7Y2EFN3_UNCEI</name>
<dbReference type="NCBIfam" id="NF033668">
    <property type="entry name" value="rSAM_PA0069"/>
    <property type="match status" value="1"/>
</dbReference>
<keyword evidence="2" id="KW-0408">Iron</keyword>
<dbReference type="PROSITE" id="PS51918">
    <property type="entry name" value="RADICAL_SAM"/>
    <property type="match status" value="1"/>
</dbReference>
<comment type="caution">
    <text evidence="6">The sequence shown here is derived from an EMBL/GenBank/DDBJ whole genome shotgun (WGS) entry which is preliminary data.</text>
</comment>
<dbReference type="CDD" id="cd01335">
    <property type="entry name" value="Radical_SAM"/>
    <property type="match status" value="1"/>
</dbReference>
<dbReference type="InterPro" id="IPR006638">
    <property type="entry name" value="Elp3/MiaA/NifB-like_rSAM"/>
</dbReference>
<dbReference type="SMART" id="SM00729">
    <property type="entry name" value="Elp3"/>
    <property type="match status" value="1"/>
</dbReference>
<evidence type="ECO:0000256" key="1">
    <source>
        <dbReference type="ARBA" id="ARBA00022723"/>
    </source>
</evidence>
<feature type="region of interest" description="Disordered" evidence="4">
    <location>
        <begin position="1"/>
        <end position="40"/>
    </location>
</feature>
<dbReference type="SUPFAM" id="SSF102114">
    <property type="entry name" value="Radical SAM enzymes"/>
    <property type="match status" value="1"/>
</dbReference>
<accession>A0A7Y2EFN3</accession>
<dbReference type="GO" id="GO:0003824">
    <property type="term" value="F:catalytic activity"/>
    <property type="evidence" value="ECO:0007669"/>
    <property type="project" value="InterPro"/>
</dbReference>
<evidence type="ECO:0000256" key="4">
    <source>
        <dbReference type="SAM" id="MobiDB-lite"/>
    </source>
</evidence>
<organism evidence="6 7">
    <name type="scientific">Eiseniibacteriota bacterium</name>
    <dbReference type="NCBI Taxonomy" id="2212470"/>
    <lineage>
        <taxon>Bacteria</taxon>
        <taxon>Candidatus Eiseniibacteriota</taxon>
    </lineage>
</organism>
<evidence type="ECO:0000256" key="2">
    <source>
        <dbReference type="ARBA" id="ARBA00023004"/>
    </source>
</evidence>
<dbReference type="GO" id="GO:0051536">
    <property type="term" value="F:iron-sulfur cluster binding"/>
    <property type="evidence" value="ECO:0007669"/>
    <property type="project" value="UniProtKB-KW"/>
</dbReference>
<evidence type="ECO:0000259" key="5">
    <source>
        <dbReference type="PROSITE" id="PS51918"/>
    </source>
</evidence>
<dbReference type="PANTHER" id="PTHR43432">
    <property type="entry name" value="SLR0285 PROTEIN"/>
    <property type="match status" value="1"/>
</dbReference>
<dbReference type="SFLD" id="SFLDS00029">
    <property type="entry name" value="Radical_SAM"/>
    <property type="match status" value="1"/>
</dbReference>
<protein>
    <submittedName>
        <fullName evidence="6">PA0069 family radical SAM protein</fullName>
    </submittedName>
</protein>
<dbReference type="Pfam" id="PF04055">
    <property type="entry name" value="Radical_SAM"/>
    <property type="match status" value="1"/>
</dbReference>
<keyword evidence="1" id="KW-0479">Metal-binding</keyword>
<sequence length="367" mass="40818">MEPNSSQNPSVQHPSDLDQPRPARELKGRGSPENPANRFEPIEYQAEVLGPDKVPTQLLRDTSKSILTSNNSPDIPFDFSVNPYRGCEHGCAYCYARPTHEYLGFSAGLDFETKLLVKENAAALLRKEFSKPKWEPQVVVMSGITDAYQPIEKNLELARACLEVGASFRNPMSIITKNHLVTRDIDILKEMNGWNGTSAFLSITTLDPELASCLEPRASTPSKRLEAVAKLSEAGIPVGVMVAPVIPGLNEHEIPSILKAAAEAGAASANYIVLRLPHGLGPLFEAWLERHRPNQTQKVLNRIRHIRGGKLNDPRFKTRMRGEGVYAKEVAALFELGLKQANMKRRRLDLNTNAFINPRPQQLRLFS</sequence>
<reference evidence="6 7" key="1">
    <citation type="submission" date="2020-03" db="EMBL/GenBank/DDBJ databases">
        <title>Metabolic flexibility allows generalist bacteria to become dominant in a frequently disturbed ecosystem.</title>
        <authorList>
            <person name="Chen Y.-J."/>
            <person name="Leung P.M."/>
            <person name="Bay S.K."/>
            <person name="Hugenholtz P."/>
            <person name="Kessler A.J."/>
            <person name="Shelley G."/>
            <person name="Waite D.W."/>
            <person name="Cook P.L."/>
            <person name="Greening C."/>
        </authorList>
    </citation>
    <scope>NUCLEOTIDE SEQUENCE [LARGE SCALE GENOMIC DNA]</scope>
    <source>
        <strain evidence="6">SS_bin_28</strain>
    </source>
</reference>
<dbReference type="Gene3D" id="3.80.30.30">
    <property type="match status" value="1"/>
</dbReference>
<dbReference type="InterPro" id="IPR040086">
    <property type="entry name" value="MJ0683-like"/>
</dbReference>
<evidence type="ECO:0000313" key="7">
    <source>
        <dbReference type="Proteomes" id="UP000547674"/>
    </source>
</evidence>
<feature type="compositionally biased region" description="Basic and acidic residues" evidence="4">
    <location>
        <begin position="15"/>
        <end position="30"/>
    </location>
</feature>
<dbReference type="Proteomes" id="UP000547674">
    <property type="component" value="Unassembled WGS sequence"/>
</dbReference>
<feature type="domain" description="Radical SAM core" evidence="5">
    <location>
        <begin position="73"/>
        <end position="310"/>
    </location>
</feature>
<dbReference type="GO" id="GO:0046872">
    <property type="term" value="F:metal ion binding"/>
    <property type="evidence" value="ECO:0007669"/>
    <property type="project" value="UniProtKB-KW"/>
</dbReference>
<proteinExistence type="predicted"/>
<evidence type="ECO:0000256" key="3">
    <source>
        <dbReference type="ARBA" id="ARBA00023014"/>
    </source>
</evidence>
<dbReference type="AlphaFoldDB" id="A0A7Y2EFN3"/>
<keyword evidence="3" id="KW-0411">Iron-sulfur</keyword>
<evidence type="ECO:0000313" key="6">
    <source>
        <dbReference type="EMBL" id="NNF07258.1"/>
    </source>
</evidence>
<dbReference type="EMBL" id="JABDJR010000436">
    <property type="protein sequence ID" value="NNF07258.1"/>
    <property type="molecule type" value="Genomic_DNA"/>
</dbReference>
<dbReference type="SFLD" id="SFLDG01084">
    <property type="entry name" value="Uncharacterised_Radical_SAM_Su"/>
    <property type="match status" value="1"/>
</dbReference>
<dbReference type="InterPro" id="IPR058240">
    <property type="entry name" value="rSAM_sf"/>
</dbReference>
<feature type="compositionally biased region" description="Polar residues" evidence="4">
    <location>
        <begin position="1"/>
        <end position="13"/>
    </location>
</feature>
<dbReference type="InterPro" id="IPR007197">
    <property type="entry name" value="rSAM"/>
</dbReference>
<dbReference type="PANTHER" id="PTHR43432:SF3">
    <property type="entry name" value="SLR0285 PROTEIN"/>
    <property type="match status" value="1"/>
</dbReference>